<dbReference type="InterPro" id="IPR016161">
    <property type="entry name" value="Ald_DH/histidinol_DH"/>
</dbReference>
<dbReference type="PANTHER" id="PTHR11699">
    <property type="entry name" value="ALDEHYDE DEHYDROGENASE-RELATED"/>
    <property type="match status" value="1"/>
</dbReference>
<dbReference type="Proteomes" id="UP000193689">
    <property type="component" value="Unassembled WGS sequence"/>
</dbReference>
<dbReference type="CDD" id="cd07106">
    <property type="entry name" value="ALDH_AldA-AAD23400"/>
    <property type="match status" value="1"/>
</dbReference>
<dbReference type="InterPro" id="IPR016162">
    <property type="entry name" value="Ald_DH_N"/>
</dbReference>
<dbReference type="STRING" id="1141098.A0A1Y2DCJ9"/>
<dbReference type="EC" id="1.2.1.3" evidence="3"/>
<evidence type="ECO:0000313" key="6">
    <source>
        <dbReference type="EMBL" id="ORY56989.1"/>
    </source>
</evidence>
<dbReference type="FunFam" id="3.40.605.10:FF:000007">
    <property type="entry name" value="NAD/NADP-dependent betaine aldehyde dehydrogenase"/>
    <property type="match status" value="1"/>
</dbReference>
<sequence length="468" mass="51349">MEFFNIIDGKPRTAKEFRQESDPRTEDKLWDAPVATVQDLDDAVAAAQKAFKTWRWSTVFERQKLIQAVTDLVTENLELLAEILMKETGKSKLLATIEVERAAAHYKYYTKVALEDEVQFEDSSVKILATHAPYGVIGAISPWNFPLILSTIKVVSALATGNCVIIKPSPFTPYTMLKFCELAQSILPPGVFQTLNGGADLGEKMTLHPGISHISFTGTIGVGKRIMENCAKSLKKMILELAGNDAAVVCEDVDLAEVVPKIAEGCLYHAGQMCVATKRVYVHEELFDQFLEMLGEEVKKFAPSTDAYAPSIYGPLSNPMNYERCQSFIDDCRKNNYKIAAGGESKISGKGYWIAPTIVVKPPEDSLVVSEEQFGPIIPVMTWSSEDDVLSRANLDNAGLGAVVYSKDLDRAQSLARRLEVGTVWINTPAIPHQGGFFSGQKQSGVGGELGKQGLLSYCHTQSILIAK</sequence>
<comment type="caution">
    <text evidence="6">The sequence shown here is derived from an EMBL/GenBank/DDBJ whole genome shotgun (WGS) entry which is preliminary data.</text>
</comment>
<organism evidence="6 7">
    <name type="scientific">Pseudomassariella vexata</name>
    <dbReference type="NCBI Taxonomy" id="1141098"/>
    <lineage>
        <taxon>Eukaryota</taxon>
        <taxon>Fungi</taxon>
        <taxon>Dikarya</taxon>
        <taxon>Ascomycota</taxon>
        <taxon>Pezizomycotina</taxon>
        <taxon>Sordariomycetes</taxon>
        <taxon>Xylariomycetidae</taxon>
        <taxon>Amphisphaeriales</taxon>
        <taxon>Pseudomassariaceae</taxon>
        <taxon>Pseudomassariella</taxon>
    </lineage>
</organism>
<dbReference type="OrthoDB" id="310895at2759"/>
<proteinExistence type="inferred from homology"/>
<dbReference type="AlphaFoldDB" id="A0A1Y2DCJ9"/>
<gene>
    <name evidence="6" type="ORF">BCR38DRAFT_355463</name>
</gene>
<reference evidence="6 7" key="1">
    <citation type="submission" date="2016-07" db="EMBL/GenBank/DDBJ databases">
        <title>Pervasive Adenine N6-methylation of Active Genes in Fungi.</title>
        <authorList>
            <consortium name="DOE Joint Genome Institute"/>
            <person name="Mondo S.J."/>
            <person name="Dannebaum R.O."/>
            <person name="Kuo R.C."/>
            <person name="Labutti K."/>
            <person name="Haridas S."/>
            <person name="Kuo A."/>
            <person name="Salamov A."/>
            <person name="Ahrendt S.R."/>
            <person name="Lipzen A."/>
            <person name="Sullivan W."/>
            <person name="Andreopoulos W.B."/>
            <person name="Clum A."/>
            <person name="Lindquist E."/>
            <person name="Daum C."/>
            <person name="Ramamoorthy G.K."/>
            <person name="Gryganskyi A."/>
            <person name="Culley D."/>
            <person name="Magnuson J.K."/>
            <person name="James T.Y."/>
            <person name="O'Malley M.A."/>
            <person name="Stajich J.E."/>
            <person name="Spatafora J.W."/>
            <person name="Visel A."/>
            <person name="Grigoriev I.V."/>
        </authorList>
    </citation>
    <scope>NUCLEOTIDE SEQUENCE [LARGE SCALE GENOMIC DNA]</scope>
    <source>
        <strain evidence="6 7">CBS 129021</strain>
    </source>
</reference>
<evidence type="ECO:0000256" key="4">
    <source>
        <dbReference type="ARBA" id="ARBA00049194"/>
    </source>
</evidence>
<accession>A0A1Y2DCJ9</accession>
<name>A0A1Y2DCJ9_9PEZI</name>
<dbReference type="InterPro" id="IPR015590">
    <property type="entry name" value="Aldehyde_DH_dom"/>
</dbReference>
<keyword evidence="2" id="KW-0560">Oxidoreductase</keyword>
<dbReference type="GO" id="GO:0004029">
    <property type="term" value="F:aldehyde dehydrogenase (NAD+) activity"/>
    <property type="evidence" value="ECO:0007669"/>
    <property type="project" value="UniProtKB-EC"/>
</dbReference>
<dbReference type="PROSITE" id="PS00070">
    <property type="entry name" value="ALDEHYDE_DEHYDR_CYS"/>
    <property type="match status" value="1"/>
</dbReference>
<dbReference type="Gene3D" id="3.40.605.10">
    <property type="entry name" value="Aldehyde Dehydrogenase, Chain A, domain 1"/>
    <property type="match status" value="1"/>
</dbReference>
<evidence type="ECO:0000256" key="2">
    <source>
        <dbReference type="ARBA" id="ARBA00023002"/>
    </source>
</evidence>
<dbReference type="InParanoid" id="A0A1Y2DCJ9"/>
<dbReference type="SUPFAM" id="SSF53720">
    <property type="entry name" value="ALDH-like"/>
    <property type="match status" value="1"/>
</dbReference>
<dbReference type="InterPro" id="IPR044086">
    <property type="entry name" value="LUC3-like"/>
</dbReference>
<protein>
    <recommendedName>
        <fullName evidence="3">aldehyde dehydrogenase (NAD(+))</fullName>
        <ecNumber evidence="3">1.2.1.3</ecNumber>
    </recommendedName>
</protein>
<comment type="similarity">
    <text evidence="1">Belongs to the aldehyde dehydrogenase family.</text>
</comment>
<dbReference type="InterPro" id="IPR016160">
    <property type="entry name" value="Ald_DH_CS_CYS"/>
</dbReference>
<dbReference type="GeneID" id="63773163"/>
<evidence type="ECO:0000313" key="7">
    <source>
        <dbReference type="Proteomes" id="UP000193689"/>
    </source>
</evidence>
<feature type="domain" description="Aldehyde dehydrogenase" evidence="5">
    <location>
        <begin position="19"/>
        <end position="464"/>
    </location>
</feature>
<dbReference type="InterPro" id="IPR016163">
    <property type="entry name" value="Ald_DH_C"/>
</dbReference>
<keyword evidence="7" id="KW-1185">Reference proteome</keyword>
<dbReference type="Pfam" id="PF00171">
    <property type="entry name" value="Aldedh"/>
    <property type="match status" value="1"/>
</dbReference>
<evidence type="ECO:0000256" key="1">
    <source>
        <dbReference type="ARBA" id="ARBA00009986"/>
    </source>
</evidence>
<dbReference type="EMBL" id="MCFJ01000021">
    <property type="protein sequence ID" value="ORY56989.1"/>
    <property type="molecule type" value="Genomic_DNA"/>
</dbReference>
<dbReference type="RefSeq" id="XP_040710456.1">
    <property type="nucleotide sequence ID" value="XM_040856951.1"/>
</dbReference>
<comment type="catalytic activity">
    <reaction evidence="4">
        <text>an aldehyde + NAD(+) + H2O = a carboxylate + NADH + 2 H(+)</text>
        <dbReference type="Rhea" id="RHEA:16185"/>
        <dbReference type="ChEBI" id="CHEBI:15377"/>
        <dbReference type="ChEBI" id="CHEBI:15378"/>
        <dbReference type="ChEBI" id="CHEBI:17478"/>
        <dbReference type="ChEBI" id="CHEBI:29067"/>
        <dbReference type="ChEBI" id="CHEBI:57540"/>
        <dbReference type="ChEBI" id="CHEBI:57945"/>
        <dbReference type="EC" id="1.2.1.3"/>
    </reaction>
</comment>
<evidence type="ECO:0000256" key="3">
    <source>
        <dbReference type="ARBA" id="ARBA00024226"/>
    </source>
</evidence>
<dbReference type="Gene3D" id="3.40.309.10">
    <property type="entry name" value="Aldehyde Dehydrogenase, Chain A, domain 2"/>
    <property type="match status" value="1"/>
</dbReference>
<evidence type="ECO:0000259" key="5">
    <source>
        <dbReference type="Pfam" id="PF00171"/>
    </source>
</evidence>